<dbReference type="EMBL" id="JAGSPD010000006">
    <property type="protein sequence ID" value="MBV7269252.1"/>
    <property type="molecule type" value="Genomic_DNA"/>
</dbReference>
<evidence type="ECO:0000259" key="4">
    <source>
        <dbReference type="PROSITE" id="PS51387"/>
    </source>
</evidence>
<keyword evidence="3" id="KW-0573">Peptidoglycan synthesis</keyword>
<dbReference type="Proteomes" id="UP001138894">
    <property type="component" value="Unassembled WGS sequence"/>
</dbReference>
<dbReference type="InterPro" id="IPR011601">
    <property type="entry name" value="MurB_C"/>
</dbReference>
<comment type="similarity">
    <text evidence="3">Belongs to the MurB family.</text>
</comment>
<evidence type="ECO:0000313" key="5">
    <source>
        <dbReference type="EMBL" id="MBV7269252.1"/>
    </source>
</evidence>
<evidence type="ECO:0000256" key="3">
    <source>
        <dbReference type="HAMAP-Rule" id="MF_00037"/>
    </source>
</evidence>
<keyword evidence="3" id="KW-0132">Cell division</keyword>
<keyword evidence="3" id="KW-0963">Cytoplasm</keyword>
<dbReference type="GO" id="GO:0005829">
    <property type="term" value="C:cytosol"/>
    <property type="evidence" value="ECO:0007669"/>
    <property type="project" value="TreeGrafter"/>
</dbReference>
<reference evidence="5" key="1">
    <citation type="submission" date="2021-04" db="EMBL/GenBank/DDBJ databases">
        <authorList>
            <person name="Pira H."/>
            <person name="Risdian C."/>
            <person name="Wink J."/>
        </authorList>
    </citation>
    <scope>NUCLEOTIDE SEQUENCE</scope>
    <source>
        <strain evidence="5">WHY3</strain>
    </source>
</reference>
<comment type="cofactor">
    <cofactor evidence="3">
        <name>FAD</name>
        <dbReference type="ChEBI" id="CHEBI:57692"/>
    </cofactor>
</comment>
<dbReference type="GO" id="GO:0009252">
    <property type="term" value="P:peptidoglycan biosynthetic process"/>
    <property type="evidence" value="ECO:0007669"/>
    <property type="project" value="UniProtKB-UniRule"/>
</dbReference>
<dbReference type="Pfam" id="PF02873">
    <property type="entry name" value="MurB_C"/>
    <property type="match status" value="1"/>
</dbReference>
<keyword evidence="3 5" id="KW-0560">Oxidoreductase</keyword>
<dbReference type="InterPro" id="IPR006094">
    <property type="entry name" value="Oxid_FAD_bind_N"/>
</dbReference>
<evidence type="ECO:0000313" key="6">
    <source>
        <dbReference type="Proteomes" id="UP001138894"/>
    </source>
</evidence>
<accession>A0A9X1F867</accession>
<feature type="active site" description="Proton donor" evidence="3">
    <location>
        <position position="211"/>
    </location>
</feature>
<dbReference type="RefSeq" id="WP_218545876.1">
    <property type="nucleotide sequence ID" value="NZ_JAGSPD010000006.1"/>
</dbReference>
<dbReference type="GO" id="GO:0008360">
    <property type="term" value="P:regulation of cell shape"/>
    <property type="evidence" value="ECO:0007669"/>
    <property type="project" value="UniProtKB-KW"/>
</dbReference>
<feature type="domain" description="FAD-binding PCMH-type" evidence="4">
    <location>
        <begin position="17"/>
        <end position="182"/>
    </location>
</feature>
<keyword evidence="3" id="KW-0285">Flavoprotein</keyword>
<dbReference type="PROSITE" id="PS51387">
    <property type="entry name" value="FAD_PCMH"/>
    <property type="match status" value="1"/>
</dbReference>
<dbReference type="PANTHER" id="PTHR21071">
    <property type="entry name" value="UDP-N-ACETYLENOLPYRUVOYLGLUCOSAMINE REDUCTASE"/>
    <property type="match status" value="1"/>
</dbReference>
<dbReference type="Pfam" id="PF01565">
    <property type="entry name" value="FAD_binding_4"/>
    <property type="match status" value="1"/>
</dbReference>
<proteinExistence type="inferred from homology"/>
<dbReference type="InterPro" id="IPR016166">
    <property type="entry name" value="FAD-bd_PCMH"/>
</dbReference>
<dbReference type="GO" id="GO:0071555">
    <property type="term" value="P:cell wall organization"/>
    <property type="evidence" value="ECO:0007669"/>
    <property type="project" value="UniProtKB-KW"/>
</dbReference>
<dbReference type="PANTHER" id="PTHR21071:SF4">
    <property type="entry name" value="UDP-N-ACETYLENOLPYRUVOYLGLUCOSAMINE REDUCTASE"/>
    <property type="match status" value="1"/>
</dbReference>
<dbReference type="EC" id="1.3.1.98" evidence="3"/>
<comment type="function">
    <text evidence="3">Cell wall formation.</text>
</comment>
<feature type="active site" evidence="3">
    <location>
        <position position="281"/>
    </location>
</feature>
<feature type="active site" evidence="3">
    <location>
        <position position="160"/>
    </location>
</feature>
<keyword evidence="3" id="KW-0961">Cell wall biogenesis/degradation</keyword>
<dbReference type="GO" id="GO:0008762">
    <property type="term" value="F:UDP-N-acetylmuramate dehydrogenase activity"/>
    <property type="evidence" value="ECO:0007669"/>
    <property type="project" value="UniProtKB-UniRule"/>
</dbReference>
<keyword evidence="3" id="KW-0274">FAD</keyword>
<comment type="pathway">
    <text evidence="3">Cell wall biogenesis; peptidoglycan biosynthesis.</text>
</comment>
<comment type="caution">
    <text evidence="5">The sequence shown here is derived from an EMBL/GenBank/DDBJ whole genome shotgun (WGS) entry which is preliminary data.</text>
</comment>
<organism evidence="5 6">
    <name type="scientific">Winogradskyella luteola</name>
    <dbReference type="NCBI Taxonomy" id="2828330"/>
    <lineage>
        <taxon>Bacteria</taxon>
        <taxon>Pseudomonadati</taxon>
        <taxon>Bacteroidota</taxon>
        <taxon>Flavobacteriia</taxon>
        <taxon>Flavobacteriales</taxon>
        <taxon>Flavobacteriaceae</taxon>
        <taxon>Winogradskyella</taxon>
    </lineage>
</organism>
<dbReference type="GO" id="GO:0051301">
    <property type="term" value="P:cell division"/>
    <property type="evidence" value="ECO:0007669"/>
    <property type="project" value="UniProtKB-KW"/>
</dbReference>
<sequence length="285" mass="32100">MKAYRDFSLTNYNAYKVNAICKTAFFPESEADVVKLYDTKKDFVLLGSGHNVILSKEYYDKDFIIFNGNFNALKLDSSSNTIEAQAGATIYEVSMLAQQNSLSGAEFFYDIPSSVGGAVVMNAGTKEGETKTILSKVRYLDLSEMKIKEANSENLELSYRTSLFQKRNDKIILSAWFQLEFGDASIIKDVMEASKTRRWAKQPREYPNCGSVYKRPPGHFVGPMLDQLGLKGYRVGGAEVSRKHSGFIVNIDNATGEDILEIIRHTKAKVKEYFNVDLVVEQRII</sequence>
<comment type="catalytic activity">
    <reaction evidence="3">
        <text>UDP-N-acetyl-alpha-D-muramate + NADP(+) = UDP-N-acetyl-3-O-(1-carboxyvinyl)-alpha-D-glucosamine + NADPH + H(+)</text>
        <dbReference type="Rhea" id="RHEA:12248"/>
        <dbReference type="ChEBI" id="CHEBI:15378"/>
        <dbReference type="ChEBI" id="CHEBI:57783"/>
        <dbReference type="ChEBI" id="CHEBI:58349"/>
        <dbReference type="ChEBI" id="CHEBI:68483"/>
        <dbReference type="ChEBI" id="CHEBI:70757"/>
        <dbReference type="EC" id="1.3.1.98"/>
    </reaction>
</comment>
<evidence type="ECO:0000256" key="1">
    <source>
        <dbReference type="ARBA" id="ARBA00015188"/>
    </source>
</evidence>
<gene>
    <name evidence="3 5" type="primary">murB</name>
    <name evidence="5" type="ORF">KCG49_08630</name>
</gene>
<dbReference type="GO" id="GO:0071949">
    <property type="term" value="F:FAD binding"/>
    <property type="evidence" value="ECO:0007669"/>
    <property type="project" value="InterPro"/>
</dbReference>
<dbReference type="NCBIfam" id="TIGR00179">
    <property type="entry name" value="murB"/>
    <property type="match status" value="1"/>
</dbReference>
<name>A0A9X1F867_9FLAO</name>
<dbReference type="InterPro" id="IPR003170">
    <property type="entry name" value="MurB"/>
</dbReference>
<protein>
    <recommendedName>
        <fullName evidence="1 3">UDP-N-acetylenolpyruvoylglucosamine reductase</fullName>
        <ecNumber evidence="3">1.3.1.98</ecNumber>
    </recommendedName>
    <alternativeName>
        <fullName evidence="2 3">UDP-N-acetylmuramate dehydrogenase</fullName>
    </alternativeName>
</protein>
<keyword evidence="3" id="KW-0133">Cell shape</keyword>
<keyword evidence="3" id="KW-0131">Cell cycle</keyword>
<evidence type="ECO:0000256" key="2">
    <source>
        <dbReference type="ARBA" id="ARBA00031026"/>
    </source>
</evidence>
<dbReference type="HAMAP" id="MF_00037">
    <property type="entry name" value="MurB"/>
    <property type="match status" value="1"/>
</dbReference>
<comment type="subcellular location">
    <subcellularLocation>
        <location evidence="3">Cytoplasm</location>
    </subcellularLocation>
</comment>
<keyword evidence="3" id="KW-0521">NADP</keyword>
<keyword evidence="6" id="KW-1185">Reference proteome</keyword>
<dbReference type="AlphaFoldDB" id="A0A9X1F867"/>